<dbReference type="Proteomes" id="UP000001294">
    <property type="component" value="Unassembled WGS sequence"/>
</dbReference>
<feature type="region of interest" description="Disordered" evidence="2">
    <location>
        <begin position="178"/>
        <end position="197"/>
    </location>
</feature>
<evidence type="ECO:0000313" key="4">
    <source>
        <dbReference type="EMBL" id="EEA21864.1"/>
    </source>
</evidence>
<dbReference type="InterPro" id="IPR024325">
    <property type="entry name" value="DUF3835"/>
</dbReference>
<sequence length="637" mass="70702">MAVRHASLDELERRRLELEGNIQILRKSLYDWRLREAEYDGLKDEIKNLQHDCTSAEILQVGLEYEGTVVDEKEVRDIIGEKQNIMRSRDQVVSQITRRLDYVKQNVASLEKRLSAAEAELDRLFSVERPGPNAATEEYAVTEIFEELDENGEVISSKVSNPADRAPEIMDMLKKAGVEVPQGQEPEKKKDDKANAKEDGDAQIFDQVAHTPPQNTSNADITANQEQSKPASTEMVVPAVADSITDGFDDSDSEPPVLEVNESPEDAKLRREMLEYSFHEVGKVVAELEMDEEGSDISIDEDYEYDDDDDYEEDEDDEYGRTTTKVLTDEYHQQMKELEERLKAGGFINLGPAGNVEAEAKETAEATSRGGVLKVTAIKRDANNDTTPEETNKPKKRVAFAEELDIAPESKRPAAPAAKVERKIDAVKSEVAPLSESIVERSASKPSTASSKDTTDTGFTKKTSRFKSARKDGTPTPGDSTTAGISPDPQASILKKSDQPPAPSSISLFPAKPEGPKPFSQPIIAGDVFASASAIKSSMNREAQPPEGKITAETLVERPVSEKTSVLPPDPDEIDEEIHRKEVATEFYRRRNLKIQQSGGFLKDDDEDDEAAQLYELDENDQPKRKVSKFKAARLRS</sequence>
<dbReference type="PANTHER" id="PTHR15111:SF0">
    <property type="entry name" value="UNCONVENTIONAL PREFOLDIN RPB5 INTERACTOR 1"/>
    <property type="match status" value="1"/>
</dbReference>
<dbReference type="Pfam" id="PF13758">
    <property type="entry name" value="Prefoldin_3"/>
    <property type="match status" value="1"/>
</dbReference>
<protein>
    <recommendedName>
        <fullName evidence="3">DUF3835 domain-containing protein</fullName>
    </recommendedName>
</protein>
<feature type="compositionally biased region" description="Polar residues" evidence="2">
    <location>
        <begin position="212"/>
        <end position="231"/>
    </location>
</feature>
<dbReference type="InterPro" id="IPR039553">
    <property type="entry name" value="Prefoldin-like"/>
</dbReference>
<dbReference type="SUPFAM" id="SSF46579">
    <property type="entry name" value="Prefoldin"/>
    <property type="match status" value="1"/>
</dbReference>
<feature type="compositionally biased region" description="Basic residues" evidence="2">
    <location>
        <begin position="625"/>
        <end position="637"/>
    </location>
</feature>
<dbReference type="AlphaFoldDB" id="B6QL87"/>
<dbReference type="GO" id="GO:0019212">
    <property type="term" value="F:phosphatase inhibitor activity"/>
    <property type="evidence" value="ECO:0007669"/>
    <property type="project" value="TreeGrafter"/>
</dbReference>
<dbReference type="GO" id="GO:0003714">
    <property type="term" value="F:transcription corepressor activity"/>
    <property type="evidence" value="ECO:0007669"/>
    <property type="project" value="TreeGrafter"/>
</dbReference>
<dbReference type="GO" id="GO:0003682">
    <property type="term" value="F:chromatin binding"/>
    <property type="evidence" value="ECO:0007669"/>
    <property type="project" value="TreeGrafter"/>
</dbReference>
<feature type="compositionally biased region" description="Low complexity" evidence="2">
    <location>
        <begin position="450"/>
        <end position="461"/>
    </location>
</feature>
<feature type="region of interest" description="Disordered" evidence="2">
    <location>
        <begin position="289"/>
        <end position="321"/>
    </location>
</feature>
<dbReference type="Pfam" id="PF12927">
    <property type="entry name" value="DUF3835"/>
    <property type="match status" value="1"/>
</dbReference>
<gene>
    <name evidence="4" type="ORF">PMAA_056550</name>
</gene>
<feature type="region of interest" description="Disordered" evidence="2">
    <location>
        <begin position="614"/>
        <end position="637"/>
    </location>
</feature>
<feature type="compositionally biased region" description="Basic and acidic residues" evidence="2">
    <location>
        <begin position="419"/>
        <end position="428"/>
    </location>
</feature>
<dbReference type="InterPro" id="IPR052255">
    <property type="entry name" value="RNA_pol_II_subunit5-mediator"/>
</dbReference>
<dbReference type="EMBL" id="DS995903">
    <property type="protein sequence ID" value="EEA21864.1"/>
    <property type="molecule type" value="Genomic_DNA"/>
</dbReference>
<keyword evidence="5" id="KW-1185">Reference proteome</keyword>
<feature type="compositionally biased region" description="Acidic residues" evidence="2">
    <location>
        <begin position="289"/>
        <end position="318"/>
    </location>
</feature>
<feature type="region of interest" description="Disordered" evidence="2">
    <location>
        <begin position="378"/>
        <end position="524"/>
    </location>
</feature>
<evidence type="ECO:0000256" key="2">
    <source>
        <dbReference type="SAM" id="MobiDB-lite"/>
    </source>
</evidence>
<dbReference type="VEuPathDB" id="FungiDB:PMAA_056550"/>
<evidence type="ECO:0000256" key="1">
    <source>
        <dbReference type="SAM" id="Coils"/>
    </source>
</evidence>
<dbReference type="GO" id="GO:0000122">
    <property type="term" value="P:negative regulation of transcription by RNA polymerase II"/>
    <property type="evidence" value="ECO:0007669"/>
    <property type="project" value="TreeGrafter"/>
</dbReference>
<organism evidence="4 5">
    <name type="scientific">Talaromyces marneffei (strain ATCC 18224 / CBS 334.59 / QM 7333)</name>
    <name type="common">Penicillium marneffei</name>
    <dbReference type="NCBI Taxonomy" id="441960"/>
    <lineage>
        <taxon>Eukaryota</taxon>
        <taxon>Fungi</taxon>
        <taxon>Dikarya</taxon>
        <taxon>Ascomycota</taxon>
        <taxon>Pezizomycotina</taxon>
        <taxon>Eurotiomycetes</taxon>
        <taxon>Eurotiomycetidae</taxon>
        <taxon>Eurotiales</taxon>
        <taxon>Trichocomaceae</taxon>
        <taxon>Talaromyces</taxon>
        <taxon>Talaromyces sect. Talaromyces</taxon>
    </lineage>
</organism>
<name>B6QL87_TALMQ</name>
<dbReference type="OrthoDB" id="21413at2759"/>
<feature type="region of interest" description="Disordered" evidence="2">
    <location>
        <begin position="210"/>
        <end position="234"/>
    </location>
</feature>
<dbReference type="HOGENOM" id="CLU_030204_0_0_1"/>
<feature type="compositionally biased region" description="Basic and acidic residues" evidence="2">
    <location>
        <begin position="185"/>
        <end position="197"/>
    </location>
</feature>
<feature type="coiled-coil region" evidence="1">
    <location>
        <begin position="93"/>
        <end position="127"/>
    </location>
</feature>
<evidence type="ECO:0000259" key="3">
    <source>
        <dbReference type="Pfam" id="PF12927"/>
    </source>
</evidence>
<feature type="coiled-coil region" evidence="1">
    <location>
        <begin position="8"/>
        <end position="59"/>
    </location>
</feature>
<reference evidence="5" key="1">
    <citation type="journal article" date="2015" name="Genome Announc.">
        <title>Genome sequence of the AIDS-associated pathogen Penicillium marneffei (ATCC18224) and its near taxonomic relative Talaromyces stipitatus (ATCC10500).</title>
        <authorList>
            <person name="Nierman W.C."/>
            <person name="Fedorova-Abrams N.D."/>
            <person name="Andrianopoulos A."/>
        </authorList>
    </citation>
    <scope>NUCLEOTIDE SEQUENCE [LARGE SCALE GENOMIC DNA]</scope>
    <source>
        <strain evidence="5">ATCC 18224 / CBS 334.59 / QM 7333</strain>
    </source>
</reference>
<keyword evidence="1" id="KW-0175">Coiled coil</keyword>
<evidence type="ECO:0000313" key="5">
    <source>
        <dbReference type="Proteomes" id="UP000001294"/>
    </source>
</evidence>
<dbReference type="PANTHER" id="PTHR15111">
    <property type="entry name" value="RNA POLYMERASE II SUBUNIT 5-MEDIATING PROTEIN NNX3"/>
    <property type="match status" value="1"/>
</dbReference>
<proteinExistence type="predicted"/>
<accession>B6QL87</accession>
<dbReference type="PhylomeDB" id="B6QL87"/>
<feature type="domain" description="DUF3835" evidence="3">
    <location>
        <begin position="552"/>
        <end position="635"/>
    </location>
</feature>